<keyword evidence="1" id="KW-0812">Transmembrane</keyword>
<dbReference type="RefSeq" id="WP_185956244.1">
    <property type="nucleotide sequence ID" value="NZ_FXTI01000007.1"/>
</dbReference>
<dbReference type="Gene3D" id="3.10.620.30">
    <property type="match status" value="1"/>
</dbReference>
<evidence type="ECO:0000259" key="2">
    <source>
        <dbReference type="SMART" id="SM00460"/>
    </source>
</evidence>
<dbReference type="Pfam" id="PF01841">
    <property type="entry name" value="Transglut_core"/>
    <property type="match status" value="1"/>
</dbReference>
<evidence type="ECO:0000313" key="4">
    <source>
        <dbReference type="Proteomes" id="UP000315636"/>
    </source>
</evidence>
<proteinExistence type="predicted"/>
<dbReference type="SMART" id="SM00460">
    <property type="entry name" value="TGc"/>
    <property type="match status" value="1"/>
</dbReference>
<dbReference type="Proteomes" id="UP000315636">
    <property type="component" value="Unassembled WGS sequence"/>
</dbReference>
<keyword evidence="1" id="KW-0472">Membrane</keyword>
<feature type="transmembrane region" description="Helical" evidence="1">
    <location>
        <begin position="341"/>
        <end position="364"/>
    </location>
</feature>
<dbReference type="InterPro" id="IPR038765">
    <property type="entry name" value="Papain-like_cys_pep_sf"/>
</dbReference>
<evidence type="ECO:0000256" key="1">
    <source>
        <dbReference type="SAM" id="Phobius"/>
    </source>
</evidence>
<sequence>MRKKKAQDREVTYYFQFRNRRKGKTKVWLSKLPTNHAQTATLLQRNRDPLSVNNTGGNTIEYYELESGEKLKLRYRVKIHSSPSSHQTVSLTSEERERYLRSTSFITINQEIKDVALNICKGLNTDREKAYAIFQYVYRQFSYRVRVKKRGSIHFLKTKKGDCGEFSALYAALCRSIGIPCRMLFGTFAVDVFQPHAWNEVFLEDKGWIPVDASMANVQRKQIWRFFFSNIRTLKPSHYFGNTEGQRVIFSVDTEHPCIPRYPDTVSHHSGKMREFTMVFGEERLVWGKELLKDKKIPYYQPMYLYSSSERFAPKGEDYLGNWKVVERGKSRLFLILKKTAAWLTIFFMVWSMITESTLFSVLYAVSVPFYGWMSALRGERTLVFSSIALFFLAIDLFVLFVYLNVN</sequence>
<organism evidence="3 4">
    <name type="scientific">Melghirimyces algeriensis</name>
    <dbReference type="NCBI Taxonomy" id="910412"/>
    <lineage>
        <taxon>Bacteria</taxon>
        <taxon>Bacillati</taxon>
        <taxon>Bacillota</taxon>
        <taxon>Bacilli</taxon>
        <taxon>Bacillales</taxon>
        <taxon>Thermoactinomycetaceae</taxon>
        <taxon>Melghirimyces</taxon>
    </lineage>
</organism>
<keyword evidence="1" id="KW-1133">Transmembrane helix</keyword>
<reference evidence="3 4" key="1">
    <citation type="submission" date="2017-05" db="EMBL/GenBank/DDBJ databases">
        <authorList>
            <person name="Varghese N."/>
            <person name="Submissions S."/>
        </authorList>
    </citation>
    <scope>NUCLEOTIDE SEQUENCE [LARGE SCALE GENOMIC DNA]</scope>
    <source>
        <strain evidence="3 4">DSM 45474</strain>
    </source>
</reference>
<feature type="domain" description="Transglutaminase-like" evidence="2">
    <location>
        <begin position="155"/>
        <end position="215"/>
    </location>
</feature>
<accession>A0A521E1Z3</accession>
<keyword evidence="4" id="KW-1185">Reference proteome</keyword>
<evidence type="ECO:0000313" key="3">
    <source>
        <dbReference type="EMBL" id="SMO77140.1"/>
    </source>
</evidence>
<name>A0A521E1Z3_9BACL</name>
<gene>
    <name evidence="3" type="ORF">SAMN06264849_10773</name>
</gene>
<dbReference type="InterPro" id="IPR002931">
    <property type="entry name" value="Transglutaminase-like"/>
</dbReference>
<dbReference type="AlphaFoldDB" id="A0A521E1Z3"/>
<dbReference type="EMBL" id="FXTI01000007">
    <property type="protein sequence ID" value="SMO77140.1"/>
    <property type="molecule type" value="Genomic_DNA"/>
</dbReference>
<dbReference type="SUPFAM" id="SSF54001">
    <property type="entry name" value="Cysteine proteinases"/>
    <property type="match status" value="1"/>
</dbReference>
<dbReference type="PANTHER" id="PTHR33490">
    <property type="entry name" value="BLR5614 PROTEIN-RELATED"/>
    <property type="match status" value="1"/>
</dbReference>
<protein>
    <submittedName>
        <fullName evidence="3">Transglutaminase-like superfamily protein</fullName>
    </submittedName>
</protein>
<feature type="transmembrane region" description="Helical" evidence="1">
    <location>
        <begin position="384"/>
        <end position="406"/>
    </location>
</feature>